<dbReference type="GO" id="GO:0005509">
    <property type="term" value="F:calcium ion binding"/>
    <property type="evidence" value="ECO:0007669"/>
    <property type="project" value="InterPro"/>
</dbReference>
<keyword evidence="1" id="KW-1133">Transmembrane helix</keyword>
<keyword evidence="1" id="KW-0472">Membrane</keyword>
<evidence type="ECO:0000256" key="1">
    <source>
        <dbReference type="SAM" id="Phobius"/>
    </source>
</evidence>
<dbReference type="Gene3D" id="1.10.238.10">
    <property type="entry name" value="EF-hand"/>
    <property type="match status" value="1"/>
</dbReference>
<evidence type="ECO:0000313" key="6">
    <source>
        <dbReference type="Proteomes" id="UP001159659"/>
    </source>
</evidence>
<gene>
    <name evidence="3" type="ORF">PFR001_LOCUS6687</name>
    <name evidence="4" type="ORF">PFR002_LOCUS9307</name>
</gene>
<evidence type="ECO:0000259" key="2">
    <source>
        <dbReference type="PROSITE" id="PS50222"/>
    </source>
</evidence>
<accession>A0AAV0UYN4</accession>
<evidence type="ECO:0000313" key="4">
    <source>
        <dbReference type="EMBL" id="CAI5740569.1"/>
    </source>
</evidence>
<feature type="domain" description="EF-hand" evidence="2">
    <location>
        <begin position="485"/>
        <end position="520"/>
    </location>
</feature>
<reference evidence="4" key="2">
    <citation type="submission" date="2022-12" db="EMBL/GenBank/DDBJ databases">
        <authorList>
            <person name="Webb A."/>
        </authorList>
    </citation>
    <scope>NUCLEOTIDE SEQUENCE</scope>
    <source>
        <strain evidence="4">Pf2</strain>
    </source>
</reference>
<sequence>MAGGSLFQVGQDVEFWRVLVHLSILALSLVLVEKALHRMEHKFPRSDKYQHMIKKVYRELMVLGLISLGLKIFKETSHIDSSSKTILAFQVADLTVFFLALALILQTTAVFHLLRNQNRRAERAELLTTHDLIDMMEEVEGPSPSIIETLFSCGRAAKKKIYIKKLIELRLLRHLFLRRFGFPQLFPFSNFLNRAQANQISHMIEVNPLMWLVLLAVAWGICGLLDLFETIDTKMPEREELVEAFMIVAWVLLLLHVIVFLYFRSCVNHLLRKAGFAQNKAFLMANLNVIAKDEAKAWLNEEADKALEIMSFIQEQHEEIELERIQRHRKFYKTEGRIGAFFRQVNGFMSRDSKSKERESMNGVVPGSPTINIQYFSYHAWHVSVILLLILNGFFITLFLQCAMYDLDEIYEDFGALPTALVPLPLVLNALYFQRHIFYDFVIVSSTLRINSHTLSDVIENFSEIVRLRSEFATSLLHQMTQQELSISDLKEELKTYDPTASGFIDIDDLRSVLAKFGFRLTRFRFNSVVKLLFELEGTAVTYGQVLRLVAMAENESENDIAILSEHPSHPLLRPSVMMCEIAAQASALSQADYSLYASARSLQPNVGGVECNFDESVGDSFVLPLISEQDAVNHNAGAQQPVVVRPSFSSHALHSMFNLQSLPDDRKRCEL</sequence>
<feature type="transmembrane region" description="Helical" evidence="1">
    <location>
        <begin position="380"/>
        <end position="400"/>
    </location>
</feature>
<organism evidence="4 6">
    <name type="scientific">Peronospora farinosa</name>
    <dbReference type="NCBI Taxonomy" id="134698"/>
    <lineage>
        <taxon>Eukaryota</taxon>
        <taxon>Sar</taxon>
        <taxon>Stramenopiles</taxon>
        <taxon>Oomycota</taxon>
        <taxon>Peronosporomycetes</taxon>
        <taxon>Peronosporales</taxon>
        <taxon>Peronosporaceae</taxon>
        <taxon>Peronospora</taxon>
    </lineage>
</organism>
<evidence type="ECO:0000313" key="5">
    <source>
        <dbReference type="Proteomes" id="UP001157938"/>
    </source>
</evidence>
<dbReference type="Proteomes" id="UP001159659">
    <property type="component" value="Unassembled WGS sequence"/>
</dbReference>
<keyword evidence="1" id="KW-0812">Transmembrane</keyword>
<dbReference type="EMBL" id="CAKLBC010001342">
    <property type="protein sequence ID" value="CAH0491425.1"/>
    <property type="molecule type" value="Genomic_DNA"/>
</dbReference>
<dbReference type="InterPro" id="IPR002048">
    <property type="entry name" value="EF_hand_dom"/>
</dbReference>
<feature type="transmembrane region" description="Helical" evidence="1">
    <location>
        <begin position="94"/>
        <end position="114"/>
    </location>
</feature>
<dbReference type="PROSITE" id="PS50222">
    <property type="entry name" value="EF_HAND_2"/>
    <property type="match status" value="1"/>
</dbReference>
<evidence type="ECO:0000313" key="3">
    <source>
        <dbReference type="EMBL" id="CAH0491425.1"/>
    </source>
</evidence>
<feature type="transmembrane region" description="Helical" evidence="1">
    <location>
        <begin position="15"/>
        <end position="36"/>
    </location>
</feature>
<comment type="caution">
    <text evidence="4">The sequence shown here is derived from an EMBL/GenBank/DDBJ whole genome shotgun (WGS) entry which is preliminary data.</text>
</comment>
<dbReference type="Proteomes" id="UP001157938">
    <property type="component" value="Unassembled WGS sequence"/>
</dbReference>
<dbReference type="InterPro" id="IPR011992">
    <property type="entry name" value="EF-hand-dom_pair"/>
</dbReference>
<protein>
    <recommendedName>
        <fullName evidence="2">EF-hand domain-containing protein</fullName>
    </recommendedName>
</protein>
<proteinExistence type="predicted"/>
<dbReference type="EMBL" id="CANTFK010000993">
    <property type="protein sequence ID" value="CAI5740569.1"/>
    <property type="molecule type" value="Genomic_DNA"/>
</dbReference>
<name>A0AAV0UYN4_9STRA</name>
<keyword evidence="5" id="KW-1185">Reference proteome</keyword>
<reference evidence="3 5" key="1">
    <citation type="submission" date="2021-11" db="EMBL/GenBank/DDBJ databases">
        <authorList>
            <person name="Islam A."/>
            <person name="Islam S."/>
            <person name="Flora M.S."/>
            <person name="Rahman M."/>
            <person name="Ziaur R.M."/>
            <person name="Epstein J.H."/>
            <person name="Hassan M."/>
            <person name="Klassen M."/>
            <person name="Woodard K."/>
            <person name="Webb A."/>
            <person name="Webby R.J."/>
            <person name="El Zowalaty M.E."/>
        </authorList>
    </citation>
    <scope>NUCLEOTIDE SEQUENCE [LARGE SCALE GENOMIC DNA]</scope>
    <source>
        <strain evidence="3">Pf1</strain>
    </source>
</reference>
<dbReference type="SUPFAM" id="SSF47473">
    <property type="entry name" value="EF-hand"/>
    <property type="match status" value="1"/>
</dbReference>
<feature type="transmembrane region" description="Helical" evidence="1">
    <location>
        <begin position="209"/>
        <end position="228"/>
    </location>
</feature>
<dbReference type="AlphaFoldDB" id="A0AAV0UYN4"/>
<feature type="transmembrane region" description="Helical" evidence="1">
    <location>
        <begin position="244"/>
        <end position="263"/>
    </location>
</feature>
<feature type="transmembrane region" description="Helical" evidence="1">
    <location>
        <begin position="56"/>
        <end position="74"/>
    </location>
</feature>